<dbReference type="InterPro" id="IPR036397">
    <property type="entry name" value="RNaseH_sf"/>
</dbReference>
<dbReference type="Gene3D" id="3.30.420.10">
    <property type="entry name" value="Ribonuclease H-like superfamily/Ribonuclease H"/>
    <property type="match status" value="1"/>
</dbReference>
<evidence type="ECO:0000313" key="3">
    <source>
        <dbReference type="Proteomes" id="UP000037460"/>
    </source>
</evidence>
<proteinExistence type="predicted"/>
<reference evidence="3" key="1">
    <citation type="journal article" date="2015" name="PLoS Genet.">
        <title>Genome Sequence and Transcriptome Analyses of Chrysochromulina tobin: Metabolic Tools for Enhanced Algal Fitness in the Prominent Order Prymnesiales (Haptophyceae).</title>
        <authorList>
            <person name="Hovde B.T."/>
            <person name="Deodato C.R."/>
            <person name="Hunsperger H.M."/>
            <person name="Ryken S.A."/>
            <person name="Yost W."/>
            <person name="Jha R.K."/>
            <person name="Patterson J."/>
            <person name="Monnat R.J. Jr."/>
            <person name="Barlow S.B."/>
            <person name="Starkenburg S.R."/>
            <person name="Cattolico R.A."/>
        </authorList>
    </citation>
    <scope>NUCLEOTIDE SEQUENCE</scope>
    <source>
        <strain evidence="3">CCMP291</strain>
    </source>
</reference>
<name>A0A0M0JWH7_9EUKA</name>
<dbReference type="EMBL" id="JWZX01002219">
    <property type="protein sequence ID" value="KOO30473.1"/>
    <property type="molecule type" value="Genomic_DNA"/>
</dbReference>
<organism evidence="2 3">
    <name type="scientific">Chrysochromulina tobinii</name>
    <dbReference type="NCBI Taxonomy" id="1460289"/>
    <lineage>
        <taxon>Eukaryota</taxon>
        <taxon>Haptista</taxon>
        <taxon>Haptophyta</taxon>
        <taxon>Prymnesiophyceae</taxon>
        <taxon>Prymnesiales</taxon>
        <taxon>Chrysochromulinaceae</taxon>
        <taxon>Chrysochromulina</taxon>
    </lineage>
</organism>
<feature type="domain" description="Piwi" evidence="1">
    <location>
        <begin position="1"/>
        <end position="72"/>
    </location>
</feature>
<keyword evidence="3" id="KW-1185">Reference proteome</keyword>
<dbReference type="InterPro" id="IPR012337">
    <property type="entry name" value="RNaseH-like_sf"/>
</dbReference>
<dbReference type="InterPro" id="IPR003165">
    <property type="entry name" value="Piwi"/>
</dbReference>
<dbReference type="PANTHER" id="PTHR22891">
    <property type="entry name" value="EUKARYOTIC TRANSLATION INITIATION FACTOR 2C"/>
    <property type="match status" value="1"/>
</dbReference>
<evidence type="ECO:0000259" key="1">
    <source>
        <dbReference type="PROSITE" id="PS50822"/>
    </source>
</evidence>
<protein>
    <submittedName>
        <fullName evidence="2">Protein argonaute-2-like protein</fullName>
    </submittedName>
</protein>
<dbReference type="OrthoDB" id="10252740at2759"/>
<dbReference type="Proteomes" id="UP000037460">
    <property type="component" value="Unassembled WGS sequence"/>
</dbReference>
<sequence>MDWYMVSQKGLKGTSRPTHYHILQADFGTPAELQQLTFDLCHLYARATKVVSRPAPVYYAHRAAFLAQYYKDGYREENMFEVGSTTSHGSRGSGGSVQSIVLGINICNTVYFA</sequence>
<comment type="caution">
    <text evidence="2">The sequence shown here is derived from an EMBL/GenBank/DDBJ whole genome shotgun (WGS) entry which is preliminary data.</text>
</comment>
<accession>A0A0M0JWH7</accession>
<dbReference type="PROSITE" id="PS50822">
    <property type="entry name" value="PIWI"/>
    <property type="match status" value="1"/>
</dbReference>
<dbReference type="Pfam" id="PF02171">
    <property type="entry name" value="Piwi"/>
    <property type="match status" value="1"/>
</dbReference>
<dbReference type="AlphaFoldDB" id="A0A0M0JWH7"/>
<dbReference type="GO" id="GO:0003676">
    <property type="term" value="F:nucleic acid binding"/>
    <property type="evidence" value="ECO:0007669"/>
    <property type="project" value="InterPro"/>
</dbReference>
<evidence type="ECO:0000313" key="2">
    <source>
        <dbReference type="EMBL" id="KOO30473.1"/>
    </source>
</evidence>
<dbReference type="SUPFAM" id="SSF53098">
    <property type="entry name" value="Ribonuclease H-like"/>
    <property type="match status" value="1"/>
</dbReference>
<gene>
    <name evidence="2" type="ORF">Ctob_007410</name>
</gene>